<evidence type="ECO:0000259" key="4">
    <source>
        <dbReference type="PROSITE" id="PS50995"/>
    </source>
</evidence>
<evidence type="ECO:0000256" key="3">
    <source>
        <dbReference type="ARBA" id="ARBA00023163"/>
    </source>
</evidence>
<keyword evidence="1" id="KW-0805">Transcription regulation</keyword>
<organism evidence="5 6">
    <name type="scientific">Colwellia maritima</name>
    <dbReference type="NCBI Taxonomy" id="2912588"/>
    <lineage>
        <taxon>Bacteria</taxon>
        <taxon>Pseudomonadati</taxon>
        <taxon>Pseudomonadota</taxon>
        <taxon>Gammaproteobacteria</taxon>
        <taxon>Alteromonadales</taxon>
        <taxon>Colwelliaceae</taxon>
        <taxon>Colwellia</taxon>
    </lineage>
</organism>
<dbReference type="PANTHER" id="PTHR35790:SF4">
    <property type="entry name" value="HTH-TYPE TRANSCRIPTIONAL REGULATOR PCHR"/>
    <property type="match status" value="1"/>
</dbReference>
<dbReference type="RefSeq" id="WP_242284192.1">
    <property type="nucleotide sequence ID" value="NZ_JAKKSL010000001.1"/>
</dbReference>
<evidence type="ECO:0000313" key="6">
    <source>
        <dbReference type="Proteomes" id="UP001139646"/>
    </source>
</evidence>
<dbReference type="PRINTS" id="PR00598">
    <property type="entry name" value="HTHMARR"/>
</dbReference>
<dbReference type="PROSITE" id="PS01117">
    <property type="entry name" value="HTH_MARR_1"/>
    <property type="match status" value="1"/>
</dbReference>
<sequence>MLGTETGTLTLQQFLPYRLSVLSNRISQSLASKYSERFGINVHEWRILAALGEEAHLSSVALTNRIAMDKVAVSRAVKRLIEKGLLVKHLDKKDQRSHVLALTKHGVGMYQQLIPIALEHEKLMIANLTLKDKQDLLKLLSKLDNTSI</sequence>
<dbReference type="InterPro" id="IPR036388">
    <property type="entry name" value="WH-like_DNA-bd_sf"/>
</dbReference>
<accession>A0ABS9WYG8</accession>
<dbReference type="SMART" id="SM00347">
    <property type="entry name" value="HTH_MARR"/>
    <property type="match status" value="1"/>
</dbReference>
<dbReference type="InterPro" id="IPR000835">
    <property type="entry name" value="HTH_MarR-typ"/>
</dbReference>
<gene>
    <name evidence="5" type="ORF">L3081_06025</name>
</gene>
<reference evidence="5" key="1">
    <citation type="submission" date="2022-01" db="EMBL/GenBank/DDBJ databases">
        <title>Colwellia maritima, isolated from seawater.</title>
        <authorList>
            <person name="Kristyanto S."/>
            <person name="Jung J."/>
            <person name="Jeon C.O."/>
        </authorList>
    </citation>
    <scope>NUCLEOTIDE SEQUENCE</scope>
    <source>
        <strain evidence="5">MSW7</strain>
    </source>
</reference>
<protein>
    <submittedName>
        <fullName evidence="5">MarR family winged helix-turn-helix transcriptional regulator</fullName>
    </submittedName>
</protein>
<dbReference type="InterPro" id="IPR052067">
    <property type="entry name" value="Metal_resp_HTH_trans_reg"/>
</dbReference>
<dbReference type="SUPFAM" id="SSF46785">
    <property type="entry name" value="Winged helix' DNA-binding domain"/>
    <property type="match status" value="1"/>
</dbReference>
<dbReference type="InterPro" id="IPR036390">
    <property type="entry name" value="WH_DNA-bd_sf"/>
</dbReference>
<keyword evidence="2" id="KW-0238">DNA-binding</keyword>
<dbReference type="PANTHER" id="PTHR35790">
    <property type="entry name" value="HTH-TYPE TRANSCRIPTIONAL REGULATOR PCHR"/>
    <property type="match status" value="1"/>
</dbReference>
<dbReference type="InterPro" id="IPR023187">
    <property type="entry name" value="Tscrpt_reg_MarR-type_CS"/>
</dbReference>
<feature type="domain" description="HTH marR-type" evidence="4">
    <location>
        <begin position="12"/>
        <end position="145"/>
    </location>
</feature>
<name>A0ABS9WYG8_9GAMM</name>
<comment type="caution">
    <text evidence="5">The sequence shown here is derived from an EMBL/GenBank/DDBJ whole genome shotgun (WGS) entry which is preliminary data.</text>
</comment>
<proteinExistence type="predicted"/>
<dbReference type="Proteomes" id="UP001139646">
    <property type="component" value="Unassembled WGS sequence"/>
</dbReference>
<evidence type="ECO:0000256" key="2">
    <source>
        <dbReference type="ARBA" id="ARBA00023125"/>
    </source>
</evidence>
<dbReference type="EMBL" id="JAKKSL010000001">
    <property type="protein sequence ID" value="MCI2283038.1"/>
    <property type="molecule type" value="Genomic_DNA"/>
</dbReference>
<evidence type="ECO:0000313" key="5">
    <source>
        <dbReference type="EMBL" id="MCI2283038.1"/>
    </source>
</evidence>
<keyword evidence="3" id="KW-0804">Transcription</keyword>
<keyword evidence="6" id="KW-1185">Reference proteome</keyword>
<evidence type="ECO:0000256" key="1">
    <source>
        <dbReference type="ARBA" id="ARBA00023015"/>
    </source>
</evidence>
<dbReference type="PROSITE" id="PS50995">
    <property type="entry name" value="HTH_MARR_2"/>
    <property type="match status" value="1"/>
</dbReference>
<dbReference type="Gene3D" id="1.10.10.10">
    <property type="entry name" value="Winged helix-like DNA-binding domain superfamily/Winged helix DNA-binding domain"/>
    <property type="match status" value="1"/>
</dbReference>
<dbReference type="Pfam" id="PF12802">
    <property type="entry name" value="MarR_2"/>
    <property type="match status" value="1"/>
</dbReference>